<proteinExistence type="inferred from homology"/>
<feature type="active site" description="Charge relay system" evidence="2">
    <location>
        <position position="365"/>
    </location>
</feature>
<dbReference type="OMA" id="MMTTSWG"/>
<dbReference type="GO" id="GO:0051793">
    <property type="term" value="P:medium-chain fatty acid catabolic process"/>
    <property type="evidence" value="ECO:0007669"/>
    <property type="project" value="TreeGrafter"/>
</dbReference>
<dbReference type="Gene3D" id="3.40.50.1820">
    <property type="entry name" value="alpha/beta hydrolase"/>
    <property type="match status" value="1"/>
</dbReference>
<dbReference type="OrthoDB" id="5954035at2759"/>
<dbReference type="InterPro" id="IPR029058">
    <property type="entry name" value="AB_hydrolase_fold"/>
</dbReference>
<dbReference type="GO" id="GO:0008126">
    <property type="term" value="F:acetylesterase activity"/>
    <property type="evidence" value="ECO:0007669"/>
    <property type="project" value="TreeGrafter"/>
</dbReference>
<comment type="similarity">
    <text evidence="1">Belongs to the AB hydrolase superfamily. AB hydrolase 4 family.</text>
</comment>
<gene>
    <name evidence="5" type="ORF">EIN_430560</name>
</gene>
<evidence type="ECO:0000256" key="3">
    <source>
        <dbReference type="SAM" id="Phobius"/>
    </source>
</evidence>
<evidence type="ECO:0000313" key="5">
    <source>
        <dbReference type="EMBL" id="ELP95250.1"/>
    </source>
</evidence>
<evidence type="ECO:0000313" key="6">
    <source>
        <dbReference type="Proteomes" id="UP000014680"/>
    </source>
</evidence>
<evidence type="ECO:0000259" key="4">
    <source>
        <dbReference type="Pfam" id="PF00561"/>
    </source>
</evidence>
<feature type="domain" description="AB hydrolase-1" evidence="4">
    <location>
        <begin position="152"/>
        <end position="403"/>
    </location>
</feature>
<dbReference type="AlphaFoldDB" id="A0A0A1UF81"/>
<dbReference type="InterPro" id="IPR000073">
    <property type="entry name" value="AB_hydrolase_1"/>
</dbReference>
<dbReference type="GO" id="GO:0051792">
    <property type="term" value="P:medium-chain fatty acid biosynthetic process"/>
    <property type="evidence" value="ECO:0007669"/>
    <property type="project" value="TreeGrafter"/>
</dbReference>
<keyword evidence="5" id="KW-0378">Hydrolase</keyword>
<name>A0A0A1UF81_ENTIV</name>
<accession>A0A0A1UF81</accession>
<feature type="transmembrane region" description="Helical" evidence="3">
    <location>
        <begin position="6"/>
        <end position="24"/>
    </location>
</feature>
<dbReference type="KEGG" id="eiv:EIN_430560"/>
<feature type="transmembrane region" description="Helical" evidence="3">
    <location>
        <begin position="36"/>
        <end position="69"/>
    </location>
</feature>
<keyword evidence="3" id="KW-0812">Transmembrane</keyword>
<dbReference type="InterPro" id="IPR050960">
    <property type="entry name" value="AB_hydrolase_4_sf"/>
</dbReference>
<protein>
    <submittedName>
        <fullName evidence="5">Abhydrolase domain containing protein, putative</fullName>
    </submittedName>
</protein>
<dbReference type="VEuPathDB" id="AmoebaDB:EIN_430560"/>
<dbReference type="GeneID" id="14894250"/>
<reference evidence="5 6" key="1">
    <citation type="submission" date="2012-10" db="EMBL/GenBank/DDBJ databases">
        <authorList>
            <person name="Zafar N."/>
            <person name="Inman J."/>
            <person name="Hall N."/>
            <person name="Lorenzi H."/>
            <person name="Caler E."/>
        </authorList>
    </citation>
    <scope>NUCLEOTIDE SEQUENCE [LARGE SCALE GENOMIC DNA]</scope>
    <source>
        <strain evidence="5 6">IP1</strain>
    </source>
</reference>
<feature type="active site" description="Charge relay system" evidence="2">
    <location>
        <position position="232"/>
    </location>
</feature>
<evidence type="ECO:0000256" key="2">
    <source>
        <dbReference type="PIRSR" id="PIRSR005211-1"/>
    </source>
</evidence>
<evidence type="ECO:0000256" key="1">
    <source>
        <dbReference type="ARBA" id="ARBA00010884"/>
    </source>
</evidence>
<dbReference type="GO" id="GO:0047372">
    <property type="term" value="F:monoacylglycerol lipase activity"/>
    <property type="evidence" value="ECO:0007669"/>
    <property type="project" value="TreeGrafter"/>
</dbReference>
<keyword evidence="6" id="KW-1185">Reference proteome</keyword>
<dbReference type="PANTHER" id="PTHR10794:SF63">
    <property type="entry name" value="ALPHA_BETA HYDROLASE 1, ISOFORM A"/>
    <property type="match status" value="1"/>
</dbReference>
<keyword evidence="3" id="KW-0472">Membrane</keyword>
<keyword evidence="3" id="KW-1133">Transmembrane helix</keyword>
<dbReference type="EMBL" id="KB206168">
    <property type="protein sequence ID" value="ELP95250.1"/>
    <property type="molecule type" value="Genomic_DNA"/>
</dbReference>
<dbReference type="InterPro" id="IPR012020">
    <property type="entry name" value="ABHD4"/>
</dbReference>
<feature type="active site" description="Charge relay system" evidence="2">
    <location>
        <position position="398"/>
    </location>
</feature>
<organism evidence="5 6">
    <name type="scientific">Entamoeba invadens IP1</name>
    <dbReference type="NCBI Taxonomy" id="370355"/>
    <lineage>
        <taxon>Eukaryota</taxon>
        <taxon>Amoebozoa</taxon>
        <taxon>Evosea</taxon>
        <taxon>Archamoebae</taxon>
        <taxon>Mastigamoebida</taxon>
        <taxon>Entamoebidae</taxon>
        <taxon>Entamoeba</taxon>
    </lineage>
</organism>
<dbReference type="PANTHER" id="PTHR10794">
    <property type="entry name" value="ABHYDROLASE DOMAIN-CONTAINING PROTEIN"/>
    <property type="match status" value="1"/>
</dbReference>
<dbReference type="RefSeq" id="XP_004262021.1">
    <property type="nucleotide sequence ID" value="XM_004261973.1"/>
</dbReference>
<sequence>METPVFLRSLFLSITLSFTDYILFASHRKLQTVQSVLLYAMVLTLLTFHLISFFIFFALFGVVIVLYSAQKNTPVIFHSPTKESEELSTHLSLTPFQLSPFLCDGALQTITVFLTKYPKNMSFTRRMVTGFDGGEFAVDWLDCQDTLPTTSPVIIIFHGLAGGSRESYVRRFADAANKEGYRVCVYTYRGCAGTLMKTPRAYNVTCLEDTETVISHVHQIYIESQIFLVGYSMGGMIVTSVLGRLEHLKEKCNLAGIVAVSSTWNSLSSSEYIPSAFMKGFTESLVKISKKNKNVFERAMKEGRIKLFDFGLMDYVKNIATFDKNFDCKIFGFGNNETYYSDIEQWYHLLPQSNIPFLAINAFDDPIAIIPDVTLGRIKNAVSVSKNVIFVVTNNGGHLGWEEKGKGITFVDKTTLEYFNALLGSNNKGVTK</sequence>
<dbReference type="Pfam" id="PF00561">
    <property type="entry name" value="Abhydrolase_1"/>
    <property type="match status" value="1"/>
</dbReference>
<dbReference type="PIRSF" id="PIRSF005211">
    <property type="entry name" value="Ab_hydro_YheT"/>
    <property type="match status" value="1"/>
</dbReference>
<dbReference type="Proteomes" id="UP000014680">
    <property type="component" value="Unassembled WGS sequence"/>
</dbReference>
<dbReference type="SUPFAM" id="SSF53474">
    <property type="entry name" value="alpha/beta-Hydrolases"/>
    <property type="match status" value="1"/>
</dbReference>